<protein>
    <recommendedName>
        <fullName evidence="1">GIY-YIG domain-containing protein</fullName>
    </recommendedName>
</protein>
<dbReference type="RefSeq" id="WP_394148139.1">
    <property type="nucleotide sequence ID" value="NZ_JBGCUC010000001.1"/>
</dbReference>
<comment type="caution">
    <text evidence="2">The sequence shown here is derived from an EMBL/GenBank/DDBJ whole genome shotgun (WGS) entry which is preliminary data.</text>
</comment>
<dbReference type="EMBL" id="JBGCUC010000001">
    <property type="protein sequence ID" value="MFG6075002.1"/>
    <property type="molecule type" value="Genomic_DNA"/>
</dbReference>
<dbReference type="InterPro" id="IPR000305">
    <property type="entry name" value="GIY-YIG_endonuc"/>
</dbReference>
<reference evidence="2 3" key="1">
    <citation type="submission" date="2024-07" db="EMBL/GenBank/DDBJ databases">
        <title>Novel bacterial strain Erwinia sp. OPT-41 promoting growth of various crops.</title>
        <authorList>
            <person name="Egorshina A."/>
            <person name="Lukyantsev M.A."/>
            <person name="Golubev S.N."/>
            <person name="Muratova A.Y."/>
            <person name="Bulygina E.A."/>
        </authorList>
    </citation>
    <scope>NUCLEOTIDE SEQUENCE [LARGE SCALE GENOMIC DNA]</scope>
    <source>
        <strain evidence="2 3">OPT-41</strain>
    </source>
</reference>
<evidence type="ECO:0000313" key="3">
    <source>
        <dbReference type="Proteomes" id="UP001605250"/>
    </source>
</evidence>
<dbReference type="PROSITE" id="PS50164">
    <property type="entry name" value="GIY_YIG"/>
    <property type="match status" value="1"/>
</dbReference>
<gene>
    <name evidence="2" type="ORF">AB3U87_01325</name>
</gene>
<keyword evidence="3" id="KW-1185">Reference proteome</keyword>
<feature type="domain" description="GIY-YIG" evidence="1">
    <location>
        <begin position="14"/>
        <end position="106"/>
    </location>
</feature>
<name>A0ABW7CFR0_9GAMM</name>
<dbReference type="CDD" id="cd10440">
    <property type="entry name" value="GIY-YIG_COG3680"/>
    <property type="match status" value="1"/>
</dbReference>
<accession>A0ABW7CFR0</accession>
<dbReference type="Pfam" id="PF22945">
    <property type="entry name" value="LEM-3_GIY-YIG"/>
    <property type="match status" value="1"/>
</dbReference>
<evidence type="ECO:0000313" key="2">
    <source>
        <dbReference type="EMBL" id="MFG6075002.1"/>
    </source>
</evidence>
<sequence>MDIKEFPAGVIEQLGWYVYRLIDPRDGSTFYVGKGKGNRVFAHMRGEVAAVDDDELISNKLKQLREIRLAGLEVIHVIHRHGMVDEKTAYEVEAALIDAYPGLTNIMNGAGSNEFGAAHIKELIATYQPETIEFHHKALMISVNRSSKDIDLYDAVRFSWRVSVERARKAEVILATVRGIVRGVYVADEWLKSTRENFPEIPLWDTNDEFEAAQSARYGFRGREADPEVTRLYLGKRIPDGLRKKGAMSPVRYSPGF</sequence>
<evidence type="ECO:0000259" key="1">
    <source>
        <dbReference type="PROSITE" id="PS50164"/>
    </source>
</evidence>
<organism evidence="2 3">
    <name type="scientific">Erwinia plantamica</name>
    <dbReference type="NCBI Taxonomy" id="3237104"/>
    <lineage>
        <taxon>Bacteria</taxon>
        <taxon>Pseudomonadati</taxon>
        <taxon>Pseudomonadota</taxon>
        <taxon>Gammaproteobacteria</taxon>
        <taxon>Enterobacterales</taxon>
        <taxon>Erwiniaceae</taxon>
        <taxon>Erwinia</taxon>
    </lineage>
</organism>
<dbReference type="Proteomes" id="UP001605250">
    <property type="component" value="Unassembled WGS sequence"/>
</dbReference>
<proteinExistence type="predicted"/>